<sequence>MAPDALQSVDAGKKRPSRKKDGKVFEFVVDTSATPHGDSRTVVRRQAARSGARLRKTRGAKTGTPSKDEELSSAQEEHKTESGTLECDLPSMLRPLAAGTVKQPSFSAYEATRVIYNFDITALESFINVDLPIIGYNLIIQDCLQHSGALLRNGDSSSFLAHLPARYGSSPFLDDAVHCVAARAAQMLGRSKASTSPSLLYGKALRSLNRGIQAGSWADVYCATRLFVLYELISDMHEKQSSMFEAQKWQNFFEVAACRAPGRDARFWWKLFGSVCFMPGIVKDARRLFCSPTLGSFEYMSENLTILLRVEKLLQTLLLIHQEYKQSSDSQTQLSLYDLPSSSAVESPDRIRLRQFLQFPVMFLSRLRASLSLSEDDRGASEEEAQRTAAQTLHAEKVARSADPDMAWHYAQRNNLPYSIIRTREEWLPISERGQNWEELKIYLAERWLKWDNSWHDTVLVKEMGDGKSEEGNLGPII</sequence>
<evidence type="ECO:0000313" key="3">
    <source>
        <dbReference type="Proteomes" id="UP000094444"/>
    </source>
</evidence>
<feature type="region of interest" description="Disordered" evidence="1">
    <location>
        <begin position="377"/>
        <end position="396"/>
    </location>
</feature>
<evidence type="ECO:0000256" key="1">
    <source>
        <dbReference type="SAM" id="MobiDB-lite"/>
    </source>
</evidence>
<feature type="compositionally biased region" description="Basic residues" evidence="1">
    <location>
        <begin position="42"/>
        <end position="59"/>
    </location>
</feature>
<dbReference type="Proteomes" id="UP000094444">
    <property type="component" value="Unassembled WGS sequence"/>
</dbReference>
<organism evidence="2 3">
    <name type="scientific">Diaporthe helianthi</name>
    <dbReference type="NCBI Taxonomy" id="158607"/>
    <lineage>
        <taxon>Eukaryota</taxon>
        <taxon>Fungi</taxon>
        <taxon>Dikarya</taxon>
        <taxon>Ascomycota</taxon>
        <taxon>Pezizomycotina</taxon>
        <taxon>Sordariomycetes</taxon>
        <taxon>Sordariomycetidae</taxon>
        <taxon>Diaporthales</taxon>
        <taxon>Diaporthaceae</taxon>
        <taxon>Diaporthe</taxon>
    </lineage>
</organism>
<dbReference type="AlphaFoldDB" id="A0A2P5IBN8"/>
<dbReference type="PANTHER" id="PTHR38111">
    <property type="entry name" value="ZN(2)-C6 FUNGAL-TYPE DOMAIN-CONTAINING PROTEIN-RELATED"/>
    <property type="match status" value="1"/>
</dbReference>
<evidence type="ECO:0000313" key="2">
    <source>
        <dbReference type="EMBL" id="POS79932.1"/>
    </source>
</evidence>
<dbReference type="InterPro" id="IPR053178">
    <property type="entry name" value="Osmoadaptation_assoc"/>
</dbReference>
<name>A0A2P5IBN8_DIAHE</name>
<reference evidence="2" key="1">
    <citation type="submission" date="2017-09" db="EMBL/GenBank/DDBJ databases">
        <title>Polyketide synthases of a Diaporthe helianthi virulent isolate.</title>
        <authorList>
            <person name="Baroncelli R."/>
        </authorList>
    </citation>
    <scope>NUCLEOTIDE SEQUENCE [LARGE SCALE GENOMIC DNA]</scope>
    <source>
        <strain evidence="2">7/96</strain>
    </source>
</reference>
<proteinExistence type="predicted"/>
<dbReference type="OrthoDB" id="5126878at2759"/>
<dbReference type="PANTHER" id="PTHR38111:SF6">
    <property type="entry name" value="FINGER DOMAIN PROTEIN, PUTATIVE (AFU_ORTHOLOGUE AFUA_8G01940)-RELATED"/>
    <property type="match status" value="1"/>
</dbReference>
<accession>A0A2P5IBN8</accession>
<dbReference type="InParanoid" id="A0A2P5IBN8"/>
<keyword evidence="3" id="KW-1185">Reference proteome</keyword>
<comment type="caution">
    <text evidence="2">The sequence shown here is derived from an EMBL/GenBank/DDBJ whole genome shotgun (WGS) entry which is preliminary data.</text>
</comment>
<protein>
    <submittedName>
        <fullName evidence="2">Uncharacterized protein</fullName>
    </submittedName>
</protein>
<dbReference type="EMBL" id="MAVT02000080">
    <property type="protein sequence ID" value="POS79932.1"/>
    <property type="molecule type" value="Genomic_DNA"/>
</dbReference>
<gene>
    <name evidence="2" type="ORF">DHEL01_v201675</name>
</gene>
<feature type="compositionally biased region" description="Basic and acidic residues" evidence="1">
    <location>
        <begin position="66"/>
        <end position="81"/>
    </location>
</feature>
<feature type="compositionally biased region" description="Basic and acidic residues" evidence="1">
    <location>
        <begin position="377"/>
        <end position="386"/>
    </location>
</feature>
<feature type="region of interest" description="Disordered" evidence="1">
    <location>
        <begin position="1"/>
        <end position="84"/>
    </location>
</feature>